<feature type="compositionally biased region" description="Basic and acidic residues" evidence="1">
    <location>
        <begin position="113"/>
        <end position="125"/>
    </location>
</feature>
<dbReference type="RefSeq" id="WP_085886766.1">
    <property type="nucleotide sequence ID" value="NZ_FWFN01000002.1"/>
</dbReference>
<evidence type="ECO:0000256" key="1">
    <source>
        <dbReference type="SAM" id="MobiDB-lite"/>
    </source>
</evidence>
<accession>A0A1X6YLA5</accession>
<organism evidence="2 3">
    <name type="scientific">Pseudooceanicola marinus</name>
    <dbReference type="NCBI Taxonomy" id="396013"/>
    <lineage>
        <taxon>Bacteria</taxon>
        <taxon>Pseudomonadati</taxon>
        <taxon>Pseudomonadota</taxon>
        <taxon>Alphaproteobacteria</taxon>
        <taxon>Rhodobacterales</taxon>
        <taxon>Paracoccaceae</taxon>
        <taxon>Pseudooceanicola</taxon>
    </lineage>
</organism>
<name>A0A1X6YLA5_9RHOB</name>
<feature type="compositionally biased region" description="Polar residues" evidence="1">
    <location>
        <begin position="82"/>
        <end position="94"/>
    </location>
</feature>
<evidence type="ECO:0000313" key="3">
    <source>
        <dbReference type="Proteomes" id="UP000193963"/>
    </source>
</evidence>
<sequence length="164" mass="17641">MTEITRNARFVSANGGKVDIIDLQSGEVLADVSVPPGIQPTGPYLDLVPYGAQLQVGPESGLAVLEPRSLTSISKSPLRHQSGANPDFQPTSASRMERELRLQIARMKSLNDGAERRQRKLDQIERIPNAPMEDPAPVVEPSPAPAPEPNPEPAPEPQPEGGNE</sequence>
<gene>
    <name evidence="2" type="ORF">PSM7751_00848</name>
</gene>
<feature type="region of interest" description="Disordered" evidence="1">
    <location>
        <begin position="73"/>
        <end position="164"/>
    </location>
</feature>
<proteinExistence type="predicted"/>
<dbReference type="OrthoDB" id="7866468at2"/>
<reference evidence="2 3" key="1">
    <citation type="submission" date="2017-03" db="EMBL/GenBank/DDBJ databases">
        <authorList>
            <person name="Afonso C.L."/>
            <person name="Miller P.J."/>
            <person name="Scott M.A."/>
            <person name="Spackman E."/>
            <person name="Goraichik I."/>
            <person name="Dimitrov K.M."/>
            <person name="Suarez D.L."/>
            <person name="Swayne D.E."/>
        </authorList>
    </citation>
    <scope>NUCLEOTIDE SEQUENCE [LARGE SCALE GENOMIC DNA]</scope>
    <source>
        <strain evidence="2 3">CECT 7751</strain>
    </source>
</reference>
<dbReference type="AlphaFoldDB" id="A0A1X6YLA5"/>
<keyword evidence="3" id="KW-1185">Reference proteome</keyword>
<protein>
    <submittedName>
        <fullName evidence="2">Uncharacterized protein</fullName>
    </submittedName>
</protein>
<feature type="compositionally biased region" description="Pro residues" evidence="1">
    <location>
        <begin position="138"/>
        <end position="158"/>
    </location>
</feature>
<dbReference type="EMBL" id="FWFN01000002">
    <property type="protein sequence ID" value="SLN24713.1"/>
    <property type="molecule type" value="Genomic_DNA"/>
</dbReference>
<evidence type="ECO:0000313" key="2">
    <source>
        <dbReference type="EMBL" id="SLN24713.1"/>
    </source>
</evidence>
<dbReference type="Proteomes" id="UP000193963">
    <property type="component" value="Unassembled WGS sequence"/>
</dbReference>